<keyword evidence="1" id="KW-1133">Transmembrane helix</keyword>
<accession>C0W144</accession>
<feature type="transmembrane region" description="Helical" evidence="1">
    <location>
        <begin position="12"/>
        <end position="37"/>
    </location>
</feature>
<evidence type="ECO:0000256" key="1">
    <source>
        <dbReference type="SAM" id="Phobius"/>
    </source>
</evidence>
<keyword evidence="1" id="KW-0472">Membrane</keyword>
<organism evidence="2 3">
    <name type="scientific">Gleimia coleocanis DSM 15436</name>
    <dbReference type="NCBI Taxonomy" id="525245"/>
    <lineage>
        <taxon>Bacteria</taxon>
        <taxon>Bacillati</taxon>
        <taxon>Actinomycetota</taxon>
        <taxon>Actinomycetes</taxon>
        <taxon>Actinomycetales</taxon>
        <taxon>Actinomycetaceae</taxon>
        <taxon>Gleimia</taxon>
    </lineage>
</organism>
<feature type="transmembrane region" description="Helical" evidence="1">
    <location>
        <begin position="95"/>
        <end position="114"/>
    </location>
</feature>
<proteinExistence type="predicted"/>
<feature type="transmembrane region" description="Helical" evidence="1">
    <location>
        <begin position="213"/>
        <end position="234"/>
    </location>
</feature>
<dbReference type="OrthoDB" id="4377027at2"/>
<dbReference type="HOGENOM" id="CLU_955853_0_0_11"/>
<dbReference type="eggNOG" id="ENOG5033VIA">
    <property type="taxonomic scope" value="Bacteria"/>
</dbReference>
<dbReference type="EMBL" id="ACFG01000032">
    <property type="protein sequence ID" value="EEH63533.1"/>
    <property type="molecule type" value="Genomic_DNA"/>
</dbReference>
<feature type="transmembrane region" description="Helical" evidence="1">
    <location>
        <begin position="169"/>
        <end position="188"/>
    </location>
</feature>
<evidence type="ECO:0000313" key="3">
    <source>
        <dbReference type="Proteomes" id="UP000010301"/>
    </source>
</evidence>
<dbReference type="AlphaFoldDB" id="C0W144"/>
<keyword evidence="1" id="KW-0812">Transmembrane</keyword>
<dbReference type="Proteomes" id="UP000010301">
    <property type="component" value="Unassembled WGS sequence"/>
</dbReference>
<comment type="caution">
    <text evidence="2">The sequence shown here is derived from an EMBL/GenBank/DDBJ whole genome shotgun (WGS) entry which is preliminary data.</text>
</comment>
<reference evidence="2 3" key="1">
    <citation type="submission" date="2009-01" db="EMBL/GenBank/DDBJ databases">
        <authorList>
            <person name="Qin X."/>
            <person name="Bachman B."/>
            <person name="Battles P."/>
            <person name="Bell A."/>
            <person name="Bess C."/>
            <person name="Bickham C."/>
            <person name="Chaboub L."/>
            <person name="Chen D."/>
            <person name="Coyle M."/>
            <person name="Deiros D.R."/>
            <person name="Dinh H."/>
            <person name="Forbes L."/>
            <person name="Fowler G."/>
            <person name="Francisco L."/>
            <person name="Fu Q."/>
            <person name="Gubbala S."/>
            <person name="Hale W."/>
            <person name="Han Y."/>
            <person name="Hemphill L."/>
            <person name="Highlander S.K."/>
            <person name="Hirani K."/>
            <person name="Hogues M."/>
            <person name="Jackson L."/>
            <person name="Jakkamsetti A."/>
            <person name="Javaid M."/>
            <person name="Jiang H."/>
            <person name="Korchina V."/>
            <person name="Kovar C."/>
            <person name="Lara F."/>
            <person name="Lee S."/>
            <person name="Mata R."/>
            <person name="Mathew T."/>
            <person name="Moen C."/>
            <person name="Morales K."/>
            <person name="Munidasa M."/>
            <person name="Nazareth L."/>
            <person name="Ngo R."/>
            <person name="Nguyen L."/>
            <person name="Okwuonu G."/>
            <person name="Ongeri F."/>
            <person name="Patil S."/>
            <person name="Petrosino J."/>
            <person name="Pham C."/>
            <person name="Pham P."/>
            <person name="Pu L.-L."/>
            <person name="Puazo M."/>
            <person name="Raj R."/>
            <person name="Reid J."/>
            <person name="Rouhana J."/>
            <person name="Saada N."/>
            <person name="Shang Y."/>
            <person name="Simmons D."/>
            <person name="Thornton R."/>
            <person name="Warren J."/>
            <person name="Weissenberger G."/>
            <person name="Zhang J."/>
            <person name="Zhang L."/>
            <person name="Zhou C."/>
            <person name="Zhu D."/>
            <person name="Muzny D."/>
            <person name="Worley K."/>
            <person name="Gibbs R."/>
        </authorList>
    </citation>
    <scope>NUCLEOTIDE SEQUENCE [LARGE SCALE GENOMIC DNA]</scope>
    <source>
        <strain evidence="2 3">DSM 15436</strain>
    </source>
</reference>
<feature type="transmembrane region" description="Helical" evidence="1">
    <location>
        <begin position="49"/>
        <end position="74"/>
    </location>
</feature>
<sequence length="250" mass="28565">MCFTALKEELKWTFTLPMTWLQGVLINLVLAGVYRLFWTLEANPKYDTVLLYTVYFATFIMADVTTTNIFGADLERTWRKLQQGESFRAILMRKNVIQFLVIILPFLLITYAWTEYLYVDAQLLRTIPGILYPMLLFLGIGNLISVLYVVPAVGLQWHLKNLFNIRKQIPVVVAYLIPFVLYAVWVFTDLPGWLNQILRALGSDIMVLPAESATLLVVSSFVAYGVLTSLAVALHRRFGLVIWGEFSKGV</sequence>
<name>C0W144_9ACTO</name>
<keyword evidence="3" id="KW-1185">Reference proteome</keyword>
<dbReference type="RefSeq" id="WP_006546304.1">
    <property type="nucleotide sequence ID" value="NZ_DS999541.1"/>
</dbReference>
<feature type="transmembrane region" description="Helical" evidence="1">
    <location>
        <begin position="134"/>
        <end position="157"/>
    </location>
</feature>
<dbReference type="STRING" id="525245.HMPREF0044_1134"/>
<protein>
    <submittedName>
        <fullName evidence="2">Uncharacterized protein</fullName>
    </submittedName>
</protein>
<gene>
    <name evidence="2" type="ORF">HMPREF0044_1134</name>
</gene>
<evidence type="ECO:0000313" key="2">
    <source>
        <dbReference type="EMBL" id="EEH63533.1"/>
    </source>
</evidence>